<keyword evidence="3" id="KW-1185">Reference proteome</keyword>
<feature type="coiled-coil region" evidence="1">
    <location>
        <begin position="9"/>
        <end position="60"/>
    </location>
</feature>
<dbReference type="STRING" id="1640674.SAMN05216323_100214"/>
<dbReference type="RefSeq" id="WP_092434278.1">
    <property type="nucleotide sequence ID" value="NZ_FMYP01000002.1"/>
</dbReference>
<organism evidence="2 3">
    <name type="scientific">Williamwhitmania taraxaci</name>
    <dbReference type="NCBI Taxonomy" id="1640674"/>
    <lineage>
        <taxon>Bacteria</taxon>
        <taxon>Pseudomonadati</taxon>
        <taxon>Bacteroidota</taxon>
        <taxon>Bacteroidia</taxon>
        <taxon>Bacteroidales</taxon>
        <taxon>Williamwhitmaniaceae</taxon>
        <taxon>Williamwhitmania</taxon>
    </lineage>
</organism>
<evidence type="ECO:0000256" key="1">
    <source>
        <dbReference type="SAM" id="Coils"/>
    </source>
</evidence>
<keyword evidence="1" id="KW-0175">Coiled coil</keyword>
<protein>
    <submittedName>
        <fullName evidence="2">Uncharacterized protein</fullName>
    </submittedName>
</protein>
<name>A0A1G6GL48_9BACT</name>
<evidence type="ECO:0000313" key="2">
    <source>
        <dbReference type="EMBL" id="SDB82639.1"/>
    </source>
</evidence>
<reference evidence="2 3" key="1">
    <citation type="submission" date="2016-09" db="EMBL/GenBank/DDBJ databases">
        <authorList>
            <person name="Capua I."/>
            <person name="De Benedictis P."/>
            <person name="Joannis T."/>
            <person name="Lombin L.H."/>
            <person name="Cattoli G."/>
        </authorList>
    </citation>
    <scope>NUCLEOTIDE SEQUENCE [LARGE SCALE GENOMIC DNA]</scope>
    <source>
        <strain evidence="2 3">A7P-90m</strain>
    </source>
</reference>
<proteinExistence type="predicted"/>
<dbReference type="EMBL" id="FMYP01000002">
    <property type="protein sequence ID" value="SDB82639.1"/>
    <property type="molecule type" value="Genomic_DNA"/>
</dbReference>
<dbReference type="OrthoDB" id="1467932at2"/>
<dbReference type="Proteomes" id="UP000199452">
    <property type="component" value="Unassembled WGS sequence"/>
</dbReference>
<dbReference type="AlphaFoldDB" id="A0A1G6GL48"/>
<sequence>MNETGDVVVTRLREKLSTLLDAFEQLQASNNEFLQEKEQLTEQLRKKDEIIEQLERKTETLMVAKTFASGSDDAHDAKLKINRIVREIDKCIALLNR</sequence>
<evidence type="ECO:0000313" key="3">
    <source>
        <dbReference type="Proteomes" id="UP000199452"/>
    </source>
</evidence>
<gene>
    <name evidence="2" type="ORF">SAMN05216323_100214</name>
</gene>
<accession>A0A1G6GL48</accession>